<evidence type="ECO:0008006" key="4">
    <source>
        <dbReference type="Google" id="ProtNLM"/>
    </source>
</evidence>
<comment type="caution">
    <text evidence="2">The sequence shown here is derived from an EMBL/GenBank/DDBJ whole genome shotgun (WGS) entry which is preliminary data.</text>
</comment>
<accession>A0ABU5H739</accession>
<protein>
    <recommendedName>
        <fullName evidence="4">Lysozyme inhibitor LprI N-terminal domain-containing protein</fullName>
    </recommendedName>
</protein>
<sequence>MSDADPRKDPRFRPFRAAAYGVHIALSTVFCLWLTWNVGHSVAAMTPERQPPAEQVLSFRECLEGAQSLWMELETKRETLVRTVPASNADQEWMSFRTQWLSRLRERESQCALGSRERAELRAVFVRLDQVQDHYTIHAVQYALEVGRAVDALQDAFVTARKNPAAGRLP</sequence>
<dbReference type="EMBL" id="JAXIVS010000005">
    <property type="protein sequence ID" value="MDY7227905.1"/>
    <property type="molecule type" value="Genomic_DNA"/>
</dbReference>
<keyword evidence="1" id="KW-0472">Membrane</keyword>
<gene>
    <name evidence="2" type="ORF">SYV04_15925</name>
</gene>
<evidence type="ECO:0000256" key="1">
    <source>
        <dbReference type="SAM" id="Phobius"/>
    </source>
</evidence>
<proteinExistence type="predicted"/>
<dbReference type="RefSeq" id="WP_321546634.1">
    <property type="nucleotide sequence ID" value="NZ_JAXIVS010000005.1"/>
</dbReference>
<organism evidence="2 3">
    <name type="scientific">Hyalangium rubrum</name>
    <dbReference type="NCBI Taxonomy" id="3103134"/>
    <lineage>
        <taxon>Bacteria</taxon>
        <taxon>Pseudomonadati</taxon>
        <taxon>Myxococcota</taxon>
        <taxon>Myxococcia</taxon>
        <taxon>Myxococcales</taxon>
        <taxon>Cystobacterineae</taxon>
        <taxon>Archangiaceae</taxon>
        <taxon>Hyalangium</taxon>
    </lineage>
</organism>
<keyword evidence="1" id="KW-1133">Transmembrane helix</keyword>
<keyword evidence="3" id="KW-1185">Reference proteome</keyword>
<name>A0ABU5H739_9BACT</name>
<evidence type="ECO:0000313" key="2">
    <source>
        <dbReference type="EMBL" id="MDY7227905.1"/>
    </source>
</evidence>
<keyword evidence="1" id="KW-0812">Transmembrane</keyword>
<evidence type="ECO:0000313" key="3">
    <source>
        <dbReference type="Proteomes" id="UP001291309"/>
    </source>
</evidence>
<feature type="transmembrane region" description="Helical" evidence="1">
    <location>
        <begin position="17"/>
        <end position="36"/>
    </location>
</feature>
<reference evidence="2 3" key="1">
    <citation type="submission" date="2023-12" db="EMBL/GenBank/DDBJ databases">
        <title>the genome sequence of Hyalangium sp. s54d21.</title>
        <authorList>
            <person name="Zhang X."/>
        </authorList>
    </citation>
    <scope>NUCLEOTIDE SEQUENCE [LARGE SCALE GENOMIC DNA]</scope>
    <source>
        <strain evidence="3">s54d21</strain>
    </source>
</reference>
<dbReference type="Proteomes" id="UP001291309">
    <property type="component" value="Unassembled WGS sequence"/>
</dbReference>